<dbReference type="AlphaFoldDB" id="A0A329RFC2"/>
<evidence type="ECO:0000313" key="2">
    <source>
        <dbReference type="Proteomes" id="UP000251314"/>
    </source>
</evidence>
<sequence length="33" mass="3748">MGFVWKGGVVWTTYTLPTHIIDAWCVDATHTIK</sequence>
<reference evidence="1 2" key="1">
    <citation type="submission" date="2018-01" db="EMBL/GenBank/DDBJ databases">
        <title>Draft genome of the strawberry crown rot pathogen Phytophthora cactorum.</title>
        <authorList>
            <person name="Armitage A.D."/>
            <person name="Lysoe E."/>
            <person name="Nellist C.F."/>
            <person name="Harrison R.J."/>
            <person name="Brurberg M.B."/>
        </authorList>
    </citation>
    <scope>NUCLEOTIDE SEQUENCE [LARGE SCALE GENOMIC DNA]</scope>
    <source>
        <strain evidence="1 2">10300</strain>
    </source>
</reference>
<protein>
    <submittedName>
        <fullName evidence="1">Uncharacterized protein</fullName>
    </submittedName>
</protein>
<keyword evidence="2" id="KW-1185">Reference proteome</keyword>
<evidence type="ECO:0000313" key="1">
    <source>
        <dbReference type="EMBL" id="RAW23061.1"/>
    </source>
</evidence>
<gene>
    <name evidence="1" type="ORF">PC110_g20502</name>
</gene>
<proteinExistence type="predicted"/>
<dbReference type="Proteomes" id="UP000251314">
    <property type="component" value="Unassembled WGS sequence"/>
</dbReference>
<accession>A0A329RFC2</accession>
<dbReference type="VEuPathDB" id="FungiDB:PC110_g20502"/>
<organism evidence="1 2">
    <name type="scientific">Phytophthora cactorum</name>
    <dbReference type="NCBI Taxonomy" id="29920"/>
    <lineage>
        <taxon>Eukaryota</taxon>
        <taxon>Sar</taxon>
        <taxon>Stramenopiles</taxon>
        <taxon>Oomycota</taxon>
        <taxon>Peronosporomycetes</taxon>
        <taxon>Peronosporales</taxon>
        <taxon>Peronosporaceae</taxon>
        <taxon>Phytophthora</taxon>
    </lineage>
</organism>
<comment type="caution">
    <text evidence="1">The sequence shown here is derived from an EMBL/GenBank/DDBJ whole genome shotgun (WGS) entry which is preliminary data.</text>
</comment>
<name>A0A329RFC2_9STRA</name>
<dbReference type="EMBL" id="MJFZ01001142">
    <property type="protein sequence ID" value="RAW23061.1"/>
    <property type="molecule type" value="Genomic_DNA"/>
</dbReference>